<keyword evidence="5" id="KW-0675">Receptor</keyword>
<keyword evidence="3" id="KW-0732">Signal</keyword>
<feature type="transmembrane region" description="Helical" evidence="2">
    <location>
        <begin position="703"/>
        <end position="725"/>
    </location>
</feature>
<dbReference type="InterPro" id="IPR003961">
    <property type="entry name" value="FN3_dom"/>
</dbReference>
<evidence type="ECO:0000256" key="1">
    <source>
        <dbReference type="SAM" id="MobiDB-lite"/>
    </source>
</evidence>
<evidence type="ECO:0000259" key="4">
    <source>
        <dbReference type="PROSITE" id="PS50853"/>
    </source>
</evidence>
<evidence type="ECO:0000256" key="2">
    <source>
        <dbReference type="SAM" id="Phobius"/>
    </source>
</evidence>
<keyword evidence="2" id="KW-0812">Transmembrane</keyword>
<organism evidence="5">
    <name type="scientific">Rhipicephalus appendiculatus</name>
    <name type="common">Brown ear tick</name>
    <dbReference type="NCBI Taxonomy" id="34631"/>
    <lineage>
        <taxon>Eukaryota</taxon>
        <taxon>Metazoa</taxon>
        <taxon>Ecdysozoa</taxon>
        <taxon>Arthropoda</taxon>
        <taxon>Chelicerata</taxon>
        <taxon>Arachnida</taxon>
        <taxon>Acari</taxon>
        <taxon>Parasitiformes</taxon>
        <taxon>Ixodida</taxon>
        <taxon>Ixodoidea</taxon>
        <taxon>Ixodidae</taxon>
        <taxon>Rhipicephalinae</taxon>
        <taxon>Rhipicephalus</taxon>
        <taxon>Rhipicephalus</taxon>
    </lineage>
</organism>
<keyword evidence="2" id="KW-0472">Membrane</keyword>
<feature type="region of interest" description="Disordered" evidence="1">
    <location>
        <begin position="960"/>
        <end position="1011"/>
    </location>
</feature>
<feature type="chain" id="PRO_5007285966" evidence="3">
    <location>
        <begin position="50"/>
        <end position="1242"/>
    </location>
</feature>
<feature type="compositionally biased region" description="Low complexity" evidence="1">
    <location>
        <begin position="967"/>
        <end position="977"/>
    </location>
</feature>
<evidence type="ECO:0000313" key="5">
    <source>
        <dbReference type="EMBL" id="JAP82439.1"/>
    </source>
</evidence>
<dbReference type="EMBL" id="GEDV01006118">
    <property type="protein sequence ID" value="JAP82439.1"/>
    <property type="molecule type" value="Transcribed_RNA"/>
</dbReference>
<keyword evidence="2" id="KW-1133">Transmembrane helix</keyword>
<feature type="region of interest" description="Disordered" evidence="1">
    <location>
        <begin position="1024"/>
        <end position="1055"/>
    </location>
</feature>
<dbReference type="InterPro" id="IPR013783">
    <property type="entry name" value="Ig-like_fold"/>
</dbReference>
<dbReference type="SUPFAM" id="SSF49265">
    <property type="entry name" value="Fibronectin type III"/>
    <property type="match status" value="3"/>
</dbReference>
<dbReference type="PROSITE" id="PS50853">
    <property type="entry name" value="FN3"/>
    <property type="match status" value="1"/>
</dbReference>
<evidence type="ECO:0000256" key="3">
    <source>
        <dbReference type="SAM" id="SignalP"/>
    </source>
</evidence>
<feature type="domain" description="Fibronectin type-III" evidence="4">
    <location>
        <begin position="378"/>
        <end position="472"/>
    </location>
</feature>
<dbReference type="Gene3D" id="2.60.40.10">
    <property type="entry name" value="Immunoglobulins"/>
    <property type="match status" value="1"/>
</dbReference>
<name>A0A131YT93_RHIAP</name>
<protein>
    <submittedName>
        <fullName evidence="5">Cytokine receptor like protein</fullName>
    </submittedName>
</protein>
<feature type="region of interest" description="Disordered" evidence="1">
    <location>
        <begin position="54"/>
        <end position="74"/>
    </location>
</feature>
<feature type="region of interest" description="Disordered" evidence="1">
    <location>
        <begin position="1068"/>
        <end position="1139"/>
    </location>
</feature>
<feature type="compositionally biased region" description="Polar residues" evidence="1">
    <location>
        <begin position="1090"/>
        <end position="1104"/>
    </location>
</feature>
<feature type="compositionally biased region" description="Polar residues" evidence="1">
    <location>
        <begin position="1026"/>
        <end position="1043"/>
    </location>
</feature>
<accession>A0A131YT93</accession>
<dbReference type="CDD" id="cd00063">
    <property type="entry name" value="FN3"/>
    <property type="match status" value="1"/>
</dbReference>
<dbReference type="AlphaFoldDB" id="A0A131YT93"/>
<feature type="signal peptide" evidence="3">
    <location>
        <begin position="1"/>
        <end position="49"/>
    </location>
</feature>
<proteinExistence type="predicted"/>
<reference evidence="5" key="1">
    <citation type="journal article" date="2016" name="Ticks Tick Borne Dis.">
        <title>De novo assembly and annotation of the salivary gland transcriptome of Rhipicephalus appendiculatus male and female ticks during blood feeding.</title>
        <authorList>
            <person name="de Castro M.H."/>
            <person name="de Klerk D."/>
            <person name="Pienaar R."/>
            <person name="Latif A.A."/>
            <person name="Rees D.J."/>
            <person name="Mans B.J."/>
        </authorList>
    </citation>
    <scope>NUCLEOTIDE SEQUENCE</scope>
    <source>
        <tissue evidence="5">Salivary glands</tissue>
    </source>
</reference>
<dbReference type="InterPro" id="IPR036116">
    <property type="entry name" value="FN3_sf"/>
</dbReference>
<feature type="compositionally biased region" description="Polar residues" evidence="1">
    <location>
        <begin position="1122"/>
        <end position="1136"/>
    </location>
</feature>
<sequence length="1242" mass="135827">MMMVVVPPTRCGQCAARCNGGRRRWTWQRAAISAVPVLLLLLLFEPVNAAPEELVPTTSKDDSSPTSLPPCDVDGAASRDVTLLNGSEFEMTCALTRWVPGEKYEMAILRSRDHPVPKSETRLNNATSVTWRRPHVGDADAGTYYCLVRGAACESVYNATGLVVGYSPQMPAKPTCSGEKFETFQCGWETPDNRIETRYTVSLLVGPRTAFSRIECKNSVSIEPRNLTCQLKTSGRLIYRIEEEVLRFEIVGSNMFGAKKWEYVVDHFANVVLEPPKVVYCNALTFNASVNWTGLPPISTFPDVVYEVRVKHDNGADITISVQNRRVTSVEKLIPNTRYGISVRVKFAKATDKVWSPFSHSRYCKTGKTRPTVLPKVAENSFIIQDLDDRRKVRLYYQRVPKFLWNGDHMSYVLHWCSSSGECGTHRVSGERSHADLFNLSRVESYTFHLFSENELGRSNRSVRVVVPSADLVLPPVQHACISEDRDSQSRFSLAKWDERRREQVHHYTLFWCRQDSKDAETCDGDLSWASVKSTGDALTALGCAFAGLCRYGVATRSAQSVSPMVWIECVVPRSKEYQSLFQGQDSVHYDEITDTTVQLAFLTKCSGLVASRVIRLCTVQGQDEPQRNETSLEAAADTNAPNATDADLTECFEELAGPEKTVRISNLKPATTYQADVKTTLEDGTTVNHRLLIFKTQAKSSVFIATSFIVLYVVLVIVAVAAILSWKRISEYISVYKNTPIKVLIPADFVKEPIKKSESVRSNLREYVLGRKDCPYGLPQIVPRQAKEVEDSLHSPELDLLIGEGCSGEPNAVDAAETSYVADKSCSTNQLAAGYSVLSTTQDDTPVPGSNSAYSKLSSFHEAPEGMPKPSLLSNYSRLSSMFLSTCAASAAEKNGYSKFAAFLDKPSTGDEKVPETLKPPDCSVAMETASMGQASPYIQVGEDGDKEVAEDERPMQPYAKLGCTSSFPSDTASSSQGPPQKPENRVTGYTPFPSLISMSKLSEGQPKASAKLECTEKPCLRDSATWQSDPSQPYAQASFNASPPGDVPSEGRDCMGPYTILNMGAPLGQSRDTLPGGHCAPPYVKASQEPSRASLGSDSLQVKNDEPAPAYSKVGAPTAQLPQDRQDSSANEDSGTCVKGPAVVVQSPVPESCCDFTALAPLAHPEGSGVVGDRDELDGEWGQCAEEGTDLFSVEYSVPAAKESMSAKPTLRGGGYTSWEVLAKQRDCDGDARAQAVKNA</sequence>